<evidence type="ECO:0000256" key="1">
    <source>
        <dbReference type="SAM" id="Phobius"/>
    </source>
</evidence>
<feature type="transmembrane region" description="Helical" evidence="1">
    <location>
        <begin position="74"/>
        <end position="94"/>
    </location>
</feature>
<proteinExistence type="predicted"/>
<keyword evidence="1" id="KW-1133">Transmembrane helix</keyword>
<reference key="2">
    <citation type="submission" date="2011-03" db="EMBL/GenBank/DDBJ databases">
        <title>Complete genome sequence of the thermoacidophilic crenarchaeon Thermoproteus uzoniensis 768-20.</title>
        <authorList>
            <person name="Mardanov A.V."/>
            <person name="Gumerov V.M."/>
            <person name="Beletsky A.V."/>
            <person name="Prokofeva M.I."/>
            <person name="Bonch-Osmolovskaya E.A."/>
            <person name="Ravin N.V."/>
            <person name="Skryabin K.G."/>
        </authorList>
    </citation>
    <scope>NUCLEOTIDE SEQUENCE</scope>
    <source>
        <strain>768-20</strain>
    </source>
</reference>
<dbReference type="GeneID" id="10360934"/>
<dbReference type="AlphaFoldDB" id="F2L1M5"/>
<feature type="transmembrane region" description="Helical" evidence="1">
    <location>
        <begin position="43"/>
        <end position="62"/>
    </location>
</feature>
<dbReference type="EMBL" id="CP002590">
    <property type="protein sequence ID" value="AEA12881.1"/>
    <property type="molecule type" value="Genomic_DNA"/>
</dbReference>
<gene>
    <name evidence="2" type="ordered locus">TUZN_1407</name>
</gene>
<keyword evidence="1" id="KW-0472">Membrane</keyword>
<dbReference type="RefSeq" id="WP_013680216.1">
    <property type="nucleotide sequence ID" value="NC_015315.1"/>
</dbReference>
<organism evidence="2 3">
    <name type="scientific">Thermoproteus uzoniensis (strain 768-20)</name>
    <dbReference type="NCBI Taxonomy" id="999630"/>
    <lineage>
        <taxon>Archaea</taxon>
        <taxon>Thermoproteota</taxon>
        <taxon>Thermoprotei</taxon>
        <taxon>Thermoproteales</taxon>
        <taxon>Thermoproteaceae</taxon>
        <taxon>Thermoproteus</taxon>
    </lineage>
</organism>
<keyword evidence="3" id="KW-1185">Reference proteome</keyword>
<name>F2L1M5_THEU7</name>
<dbReference type="KEGG" id="tuz:TUZN_1407"/>
<dbReference type="OrthoDB" id="28622at2157"/>
<dbReference type="HOGENOM" id="CLU_1870816_0_0_2"/>
<protein>
    <submittedName>
        <fullName evidence="2">Uncharacterized protein</fullName>
    </submittedName>
</protein>
<sequence length="131" mass="14030">MELIPLLAGLVWGLALAVARQWAEQKAAGSAGRSELFPDRDAATAFIIFGTAANVYLALLITSGAPQVYARLSALIALALVVASQLLIFVLALHPSRRDLDIALIASAPYVYLAVLWATAQMSGQYTLWLF</sequence>
<feature type="transmembrane region" description="Helical" evidence="1">
    <location>
        <begin position="100"/>
        <end position="120"/>
    </location>
</feature>
<reference evidence="2 3" key="1">
    <citation type="journal article" date="2011" name="J. Bacteriol.">
        <title>Complete genome sequence of the thermoacidophilic crenarchaeon Thermoproteus uzoniensis 768-20.</title>
        <authorList>
            <person name="Mardanov A.V."/>
            <person name="Gumerov V.M."/>
            <person name="Beletsky A.V."/>
            <person name="Prokofeva M.I."/>
            <person name="Bonch-Osmolovskaya E.A."/>
            <person name="Ravin N.V."/>
            <person name="Skryabin K.G."/>
        </authorList>
    </citation>
    <scope>NUCLEOTIDE SEQUENCE [LARGE SCALE GENOMIC DNA]</scope>
    <source>
        <strain evidence="2 3">768-20</strain>
    </source>
</reference>
<evidence type="ECO:0000313" key="3">
    <source>
        <dbReference type="Proteomes" id="UP000008138"/>
    </source>
</evidence>
<keyword evidence="1" id="KW-0812">Transmembrane</keyword>
<accession>F2L1M5</accession>
<evidence type="ECO:0000313" key="2">
    <source>
        <dbReference type="EMBL" id="AEA12881.1"/>
    </source>
</evidence>
<dbReference type="Proteomes" id="UP000008138">
    <property type="component" value="Chromosome"/>
</dbReference>
<dbReference type="eggNOG" id="arCOG07039">
    <property type="taxonomic scope" value="Archaea"/>
</dbReference>
<dbReference type="STRING" id="999630.TUZN_1407"/>